<feature type="transmembrane region" description="Helical" evidence="11">
    <location>
        <begin position="43"/>
        <end position="67"/>
    </location>
</feature>
<evidence type="ECO:0000256" key="11">
    <source>
        <dbReference type="SAM" id="Phobius"/>
    </source>
</evidence>
<gene>
    <name evidence="12" type="primary">RsOr3</name>
</gene>
<dbReference type="InterPro" id="IPR004117">
    <property type="entry name" value="7tm6_olfct_rcpt"/>
</dbReference>
<feature type="transmembrane region" description="Helical" evidence="11">
    <location>
        <begin position="138"/>
        <end position="157"/>
    </location>
</feature>
<keyword evidence="8 12" id="KW-0675">Receptor</keyword>
<dbReference type="PANTHER" id="PTHR21137:SF3">
    <property type="entry name" value="ODORANT RECEPTOR 30A-RELATED"/>
    <property type="match status" value="1"/>
</dbReference>
<evidence type="ECO:0000313" key="12">
    <source>
        <dbReference type="EMBL" id="BAU20230.1"/>
    </source>
</evidence>
<evidence type="ECO:0000256" key="3">
    <source>
        <dbReference type="ARBA" id="ARBA00022606"/>
    </source>
</evidence>
<keyword evidence="2" id="KW-1003">Cell membrane</keyword>
<evidence type="ECO:0000256" key="10">
    <source>
        <dbReference type="SAM" id="MobiDB-lite"/>
    </source>
</evidence>
<dbReference type="EMBL" id="FX982904">
    <property type="protein sequence ID" value="BAU20230.1"/>
    <property type="molecule type" value="mRNA"/>
</dbReference>
<keyword evidence="4 11" id="KW-0812">Transmembrane</keyword>
<dbReference type="GO" id="GO:0004984">
    <property type="term" value="F:olfactory receptor activity"/>
    <property type="evidence" value="ECO:0007669"/>
    <property type="project" value="InterPro"/>
</dbReference>
<evidence type="ECO:0000256" key="7">
    <source>
        <dbReference type="ARBA" id="ARBA00023136"/>
    </source>
</evidence>
<evidence type="ECO:0000256" key="1">
    <source>
        <dbReference type="ARBA" id="ARBA00004651"/>
    </source>
</evidence>
<evidence type="ECO:0000256" key="5">
    <source>
        <dbReference type="ARBA" id="ARBA00022725"/>
    </source>
</evidence>
<feature type="transmembrane region" description="Helical" evidence="11">
    <location>
        <begin position="73"/>
        <end position="96"/>
    </location>
</feature>
<keyword evidence="5" id="KW-0552">Olfaction</keyword>
<dbReference type="PANTHER" id="PTHR21137">
    <property type="entry name" value="ODORANT RECEPTOR"/>
    <property type="match status" value="1"/>
</dbReference>
<evidence type="ECO:0000256" key="6">
    <source>
        <dbReference type="ARBA" id="ARBA00022989"/>
    </source>
</evidence>
<accession>A0A0U5AMI1</accession>
<protein>
    <submittedName>
        <fullName evidence="12">Putative odorant receptor 3</fullName>
    </submittedName>
</protein>
<feature type="transmembrane region" description="Helical" evidence="11">
    <location>
        <begin position="339"/>
        <end position="362"/>
    </location>
</feature>
<organism evidence="12">
    <name type="scientific">Reticulitermes speratus</name>
    <dbReference type="NCBI Taxonomy" id="60591"/>
    <lineage>
        <taxon>Eukaryota</taxon>
        <taxon>Metazoa</taxon>
        <taxon>Ecdysozoa</taxon>
        <taxon>Arthropoda</taxon>
        <taxon>Hexapoda</taxon>
        <taxon>Insecta</taxon>
        <taxon>Pterygota</taxon>
        <taxon>Neoptera</taxon>
        <taxon>Polyneoptera</taxon>
        <taxon>Dictyoptera</taxon>
        <taxon>Blattodea</taxon>
        <taxon>Blattoidea</taxon>
        <taxon>Termitoidae</taxon>
        <taxon>Rhinotermitidae</taxon>
        <taxon>Reticulitermes</taxon>
        <taxon>Frontotermes</taxon>
    </lineage>
</organism>
<reference evidence="12" key="1">
    <citation type="journal article" date="2016" name="PLoS ONE">
        <title>Caste-Specific and Sex-Specific Expression of Chemoreceptor Genes in a Termite.</title>
        <authorList>
            <person name="Mitaka Y."/>
            <person name="Kobayashi K."/>
            <person name="Mikheyev A."/>
            <person name="Tin M.M.Y."/>
            <person name="Watanabe Y."/>
            <person name="Matsuura K."/>
        </authorList>
    </citation>
    <scope>NUCLEOTIDE SEQUENCE</scope>
</reference>
<keyword evidence="3" id="KW-0716">Sensory transduction</keyword>
<evidence type="ECO:0000256" key="2">
    <source>
        <dbReference type="ARBA" id="ARBA00022475"/>
    </source>
</evidence>
<feature type="region of interest" description="Disordered" evidence="10">
    <location>
        <begin position="250"/>
        <end position="270"/>
    </location>
</feature>
<dbReference type="GO" id="GO:0005886">
    <property type="term" value="C:plasma membrane"/>
    <property type="evidence" value="ECO:0007669"/>
    <property type="project" value="UniProtKB-SubCell"/>
</dbReference>
<sequence length="429" mass="49170">MAEKSGKDDLLKDFLRVNTKTLKMVGLWNSFGLERKRRPAYTIYSWFVAAVIFIHVVTQVADLFYIWGDLGGFSATASTLLTYGAALIKQLCYLANSNQIYRMVHRLRDGKLSPPFKWSEEQKNIARSYDRHARIMSWSYYSLGIGCLFCFAMTAIVSNSIPTQAGTNSTEPTPRKLPYRAVFPFDIEQVGYYAIAFGFQMLVILFGPTVNIGLDTMFVGLVIHACGQFKILKNALRNIKQRATSIVDNERIKEEDSSDETDRNTSHNNQEQHDRFLENLQQQMSIGLHDCLQHHQEILTFITELEDVFNPMMLAQFLSSSGTLCLIIFQITVMDDWGFGMATFVQFLAISIMQLLLFCWYGNELTYQCESMVRAAYESPWYEASEAFKRSIRIMVVRSMKPFGLTGGKLYVMSLDTFVVVRCLLVFRR</sequence>
<proteinExistence type="evidence at transcript level"/>
<dbReference type="GO" id="GO:0007165">
    <property type="term" value="P:signal transduction"/>
    <property type="evidence" value="ECO:0007669"/>
    <property type="project" value="UniProtKB-KW"/>
</dbReference>
<name>A0A0U5AMI1_9NEOP</name>
<keyword evidence="9" id="KW-0807">Transducer</keyword>
<keyword evidence="6 11" id="KW-1133">Transmembrane helix</keyword>
<evidence type="ECO:0000256" key="8">
    <source>
        <dbReference type="ARBA" id="ARBA00023170"/>
    </source>
</evidence>
<evidence type="ECO:0000256" key="4">
    <source>
        <dbReference type="ARBA" id="ARBA00022692"/>
    </source>
</evidence>
<evidence type="ECO:0000256" key="9">
    <source>
        <dbReference type="ARBA" id="ARBA00023224"/>
    </source>
</evidence>
<feature type="non-terminal residue" evidence="12">
    <location>
        <position position="429"/>
    </location>
</feature>
<dbReference type="GO" id="GO:0005549">
    <property type="term" value="F:odorant binding"/>
    <property type="evidence" value="ECO:0007669"/>
    <property type="project" value="InterPro"/>
</dbReference>
<feature type="transmembrane region" description="Helical" evidence="11">
    <location>
        <begin position="314"/>
        <end position="333"/>
    </location>
</feature>
<dbReference type="Pfam" id="PF02949">
    <property type="entry name" value="7tm_6"/>
    <property type="match status" value="1"/>
</dbReference>
<keyword evidence="7 11" id="KW-0472">Membrane</keyword>
<feature type="transmembrane region" description="Helical" evidence="11">
    <location>
        <begin position="190"/>
        <end position="214"/>
    </location>
</feature>
<comment type="subcellular location">
    <subcellularLocation>
        <location evidence="1">Cell membrane</location>
        <topology evidence="1">Multi-pass membrane protein</topology>
    </subcellularLocation>
</comment>
<dbReference type="AlphaFoldDB" id="A0A0U5AMI1"/>